<dbReference type="InterPro" id="IPR023179">
    <property type="entry name" value="GTP-bd_ortho_bundle_sf"/>
</dbReference>
<evidence type="ECO:0000256" key="3">
    <source>
        <dbReference type="PIRSR" id="PIRSR006230-1"/>
    </source>
</evidence>
<dbReference type="PIRSF" id="PIRSF006230">
    <property type="entry name" value="MG442"/>
    <property type="match status" value="1"/>
</dbReference>
<accession>D8SHK1</accession>
<dbReference type="PANTHER" id="PTHR45782">
    <property type="entry name" value="MITOCHONDRIAL RIBOSOME-ASSOCIATED GTPASE 1"/>
    <property type="match status" value="1"/>
</dbReference>
<feature type="binding site" evidence="3">
    <location>
        <begin position="126"/>
        <end position="131"/>
    </location>
    <ligand>
        <name>GTP</name>
        <dbReference type="ChEBI" id="CHEBI:37565"/>
    </ligand>
</feature>
<reference evidence="5 6" key="1">
    <citation type="journal article" date="2011" name="Science">
        <title>The Selaginella genome identifies genetic changes associated with the evolution of vascular plants.</title>
        <authorList>
            <person name="Banks J.A."/>
            <person name="Nishiyama T."/>
            <person name="Hasebe M."/>
            <person name="Bowman J.L."/>
            <person name="Gribskov M."/>
            <person name="dePamphilis C."/>
            <person name="Albert V.A."/>
            <person name="Aono N."/>
            <person name="Aoyama T."/>
            <person name="Ambrose B.A."/>
            <person name="Ashton N.W."/>
            <person name="Axtell M.J."/>
            <person name="Barker E."/>
            <person name="Barker M.S."/>
            <person name="Bennetzen J.L."/>
            <person name="Bonawitz N.D."/>
            <person name="Chapple C."/>
            <person name="Cheng C."/>
            <person name="Correa L.G."/>
            <person name="Dacre M."/>
            <person name="DeBarry J."/>
            <person name="Dreyer I."/>
            <person name="Elias M."/>
            <person name="Engstrom E.M."/>
            <person name="Estelle M."/>
            <person name="Feng L."/>
            <person name="Finet C."/>
            <person name="Floyd S.K."/>
            <person name="Frommer W.B."/>
            <person name="Fujita T."/>
            <person name="Gramzow L."/>
            <person name="Gutensohn M."/>
            <person name="Harholt J."/>
            <person name="Hattori M."/>
            <person name="Heyl A."/>
            <person name="Hirai T."/>
            <person name="Hiwatashi Y."/>
            <person name="Ishikawa M."/>
            <person name="Iwata M."/>
            <person name="Karol K.G."/>
            <person name="Koehler B."/>
            <person name="Kolukisaoglu U."/>
            <person name="Kubo M."/>
            <person name="Kurata T."/>
            <person name="Lalonde S."/>
            <person name="Li K."/>
            <person name="Li Y."/>
            <person name="Litt A."/>
            <person name="Lyons E."/>
            <person name="Manning G."/>
            <person name="Maruyama T."/>
            <person name="Michael T.P."/>
            <person name="Mikami K."/>
            <person name="Miyazaki S."/>
            <person name="Morinaga S."/>
            <person name="Murata T."/>
            <person name="Mueller-Roeber B."/>
            <person name="Nelson D.R."/>
            <person name="Obara M."/>
            <person name="Oguri Y."/>
            <person name="Olmstead R.G."/>
            <person name="Onodera N."/>
            <person name="Petersen B.L."/>
            <person name="Pils B."/>
            <person name="Prigge M."/>
            <person name="Rensing S.A."/>
            <person name="Riano-Pachon D.M."/>
            <person name="Roberts A.W."/>
            <person name="Sato Y."/>
            <person name="Scheller H.V."/>
            <person name="Schulz B."/>
            <person name="Schulz C."/>
            <person name="Shakirov E.V."/>
            <person name="Shibagaki N."/>
            <person name="Shinohara N."/>
            <person name="Shippen D.E."/>
            <person name="Soerensen I."/>
            <person name="Sotooka R."/>
            <person name="Sugimoto N."/>
            <person name="Sugita M."/>
            <person name="Sumikawa N."/>
            <person name="Tanurdzic M."/>
            <person name="Theissen G."/>
            <person name="Ulvskov P."/>
            <person name="Wakazuki S."/>
            <person name="Weng J.K."/>
            <person name="Willats W.W."/>
            <person name="Wipf D."/>
            <person name="Wolf P.G."/>
            <person name="Yang L."/>
            <person name="Zimmer A.D."/>
            <person name="Zhu Q."/>
            <person name="Mitros T."/>
            <person name="Hellsten U."/>
            <person name="Loque D."/>
            <person name="Otillar R."/>
            <person name="Salamov A."/>
            <person name="Schmutz J."/>
            <person name="Shapiro H."/>
            <person name="Lindquist E."/>
            <person name="Lucas S."/>
            <person name="Rokhsar D."/>
            <person name="Grigoriev I.V."/>
        </authorList>
    </citation>
    <scope>NUCLEOTIDE SEQUENCE [LARGE SCALE GENOMIC DNA]</scope>
</reference>
<dbReference type="eggNOG" id="KOG2484">
    <property type="taxonomic scope" value="Eukaryota"/>
</dbReference>
<dbReference type="GO" id="GO:0005525">
    <property type="term" value="F:GTP binding"/>
    <property type="evidence" value="ECO:0007669"/>
    <property type="project" value="UniProtKB-KW"/>
</dbReference>
<keyword evidence="2 3" id="KW-0342">GTP-binding</keyword>
<dbReference type="PANTHER" id="PTHR45782:SF5">
    <property type="entry name" value="DAR GTPASE 3, CHLOROPLASTIC"/>
    <property type="match status" value="1"/>
</dbReference>
<dbReference type="InterPro" id="IPR019991">
    <property type="entry name" value="GTP-bd_ribosome_bgen"/>
</dbReference>
<dbReference type="NCBIfam" id="TIGR03596">
    <property type="entry name" value="GTPase_YlqF"/>
    <property type="match status" value="1"/>
</dbReference>
<dbReference type="GO" id="GO:0003924">
    <property type="term" value="F:GTPase activity"/>
    <property type="evidence" value="ECO:0000318"/>
    <property type="project" value="GO_Central"/>
</dbReference>
<dbReference type="InterPro" id="IPR027417">
    <property type="entry name" value="P-loop_NTPase"/>
</dbReference>
<evidence type="ECO:0000256" key="1">
    <source>
        <dbReference type="ARBA" id="ARBA00022741"/>
    </source>
</evidence>
<feature type="domain" description="G" evidence="4">
    <location>
        <begin position="118"/>
        <end position="175"/>
    </location>
</feature>
<dbReference type="FunFam" id="3.40.50.300:FF:001189">
    <property type="entry name" value="DAR GTPase 3 chloroplastic"/>
    <property type="match status" value="1"/>
</dbReference>
<feature type="binding site" evidence="3">
    <location>
        <begin position="54"/>
        <end position="57"/>
    </location>
    <ligand>
        <name>GTP</name>
        <dbReference type="ChEBI" id="CHEBI:37565"/>
    </ligand>
</feature>
<dbReference type="FunFam" id="1.10.1580.10:FF:000007">
    <property type="entry name" value="Mitochondrial GTPase 1"/>
    <property type="match status" value="1"/>
</dbReference>
<feature type="non-terminal residue" evidence="5">
    <location>
        <position position="1"/>
    </location>
</feature>
<dbReference type="PRINTS" id="PR00326">
    <property type="entry name" value="GTP1OBG"/>
</dbReference>
<dbReference type="InterPro" id="IPR006073">
    <property type="entry name" value="GTP-bd"/>
</dbReference>
<dbReference type="GO" id="GO:0005739">
    <property type="term" value="C:mitochondrion"/>
    <property type="evidence" value="ECO:0000318"/>
    <property type="project" value="GO_Central"/>
</dbReference>
<dbReference type="InParanoid" id="D8SHK1"/>
<sequence length="276" mass="30556">WYPGHIAKAERDLKEQLLLVDVVVELRDARIPSATGHPDLEKWIRGKKRILVLNREDMISTADRNAWASYFASKDMPVIFTNGQQGKGIMKLTRQAGSVGSTINSKRRDKGLLPRSVRVAVVGFPNIGKSSIINRLLKRKICEAAPRPGVTRQLRWSTIHDGLDLLDSPGILPMKFDDQAAAVKLAICNDIGQESYEVSGVAAVLVERLKRLPAAGAKVLTSRYRVDAEDCSGEYYLELVAQKLFQGDVNQAATRLLLDFRRGKFGCFALESPPSS</sequence>
<dbReference type="Gene3D" id="3.40.50.300">
    <property type="entry name" value="P-loop containing nucleotide triphosphate hydrolases"/>
    <property type="match status" value="1"/>
</dbReference>
<dbReference type="Gramene" id="EFJ16124">
    <property type="protein sequence ID" value="EFJ16124"/>
    <property type="gene ID" value="SELMODRAFT_117255"/>
</dbReference>
<dbReference type="OMA" id="TIQVVGW"/>
<dbReference type="Gene3D" id="1.10.1580.10">
    <property type="match status" value="1"/>
</dbReference>
<dbReference type="STRING" id="88036.D8SHK1"/>
<dbReference type="CDD" id="cd01856">
    <property type="entry name" value="YlqF"/>
    <property type="match status" value="1"/>
</dbReference>
<keyword evidence="6" id="KW-1185">Reference proteome</keyword>
<evidence type="ECO:0000259" key="4">
    <source>
        <dbReference type="Pfam" id="PF01926"/>
    </source>
</evidence>
<dbReference type="OrthoDB" id="269151at2759"/>
<gene>
    <name evidence="5" type="ORF">SELMODRAFT_117255</name>
</gene>
<feature type="binding site" evidence="3">
    <location>
        <position position="170"/>
    </location>
    <ligand>
        <name>GTP</name>
        <dbReference type="ChEBI" id="CHEBI:37565"/>
    </ligand>
</feature>
<name>D8SHK1_SELML</name>
<evidence type="ECO:0000313" key="5">
    <source>
        <dbReference type="EMBL" id="EFJ16124.1"/>
    </source>
</evidence>
<evidence type="ECO:0000256" key="2">
    <source>
        <dbReference type="ARBA" id="ARBA00023134"/>
    </source>
</evidence>
<dbReference type="Proteomes" id="UP000001514">
    <property type="component" value="Unassembled WGS sequence"/>
</dbReference>
<dbReference type="HOGENOM" id="CLU_011106_1_0_1"/>
<proteinExistence type="predicted"/>
<dbReference type="Pfam" id="PF01926">
    <property type="entry name" value="MMR_HSR1"/>
    <property type="match status" value="1"/>
</dbReference>
<dbReference type="FunCoup" id="D8SHK1">
    <property type="interactions" value="916"/>
</dbReference>
<organism evidence="6">
    <name type="scientific">Selaginella moellendorffii</name>
    <name type="common">Spikemoss</name>
    <dbReference type="NCBI Taxonomy" id="88036"/>
    <lineage>
        <taxon>Eukaryota</taxon>
        <taxon>Viridiplantae</taxon>
        <taxon>Streptophyta</taxon>
        <taxon>Embryophyta</taxon>
        <taxon>Tracheophyta</taxon>
        <taxon>Lycopodiopsida</taxon>
        <taxon>Selaginellales</taxon>
        <taxon>Selaginellaceae</taxon>
        <taxon>Selaginella</taxon>
    </lineage>
</organism>
<dbReference type="EMBL" id="GL377620">
    <property type="protein sequence ID" value="EFJ16124.1"/>
    <property type="molecule type" value="Genomic_DNA"/>
</dbReference>
<dbReference type="InterPro" id="IPR016478">
    <property type="entry name" value="GTPase_MTG1"/>
</dbReference>
<keyword evidence="1 3" id="KW-0547">Nucleotide-binding</keyword>
<dbReference type="SUPFAM" id="SSF52540">
    <property type="entry name" value="P-loop containing nucleoside triphosphate hydrolases"/>
    <property type="match status" value="1"/>
</dbReference>
<evidence type="ECO:0000313" key="6">
    <source>
        <dbReference type="Proteomes" id="UP000001514"/>
    </source>
</evidence>
<dbReference type="KEGG" id="smo:SELMODRAFT_117255"/>
<protein>
    <recommendedName>
        <fullName evidence="4">G domain-containing protein</fullName>
    </recommendedName>
</protein>
<dbReference type="AlphaFoldDB" id="D8SHK1"/>